<feature type="non-terminal residue" evidence="1">
    <location>
        <position position="1"/>
    </location>
</feature>
<keyword evidence="2" id="KW-1185">Reference proteome</keyword>
<evidence type="ECO:0000313" key="1">
    <source>
        <dbReference type="EMBL" id="PMD67710.1"/>
    </source>
</evidence>
<sequence>PNYLHVIYGQPFQNYFFLKEGIKCYGIPVNINKLHKLQKEYKEWDINTYLLKNML</sequence>
<dbReference type="GeneID" id="36581759"/>
<accession>A0A2J6TXF0</accession>
<name>A0A2J6TXF0_9HELO</name>
<dbReference type="RefSeq" id="XP_024744614.1">
    <property type="nucleotide sequence ID" value="XM_024873679.1"/>
</dbReference>
<reference evidence="1 2" key="1">
    <citation type="submission" date="2016-04" db="EMBL/GenBank/DDBJ databases">
        <title>A degradative enzymes factory behind the ericoid mycorrhizal symbiosis.</title>
        <authorList>
            <consortium name="DOE Joint Genome Institute"/>
            <person name="Martino E."/>
            <person name="Morin E."/>
            <person name="Grelet G."/>
            <person name="Kuo A."/>
            <person name="Kohler A."/>
            <person name="Daghino S."/>
            <person name="Barry K."/>
            <person name="Choi C."/>
            <person name="Cichocki N."/>
            <person name="Clum A."/>
            <person name="Copeland A."/>
            <person name="Hainaut M."/>
            <person name="Haridas S."/>
            <person name="Labutti K."/>
            <person name="Lindquist E."/>
            <person name="Lipzen A."/>
            <person name="Khouja H.-R."/>
            <person name="Murat C."/>
            <person name="Ohm R."/>
            <person name="Olson A."/>
            <person name="Spatafora J."/>
            <person name="Veneault-Fourrey C."/>
            <person name="Henrissat B."/>
            <person name="Grigoriev I."/>
            <person name="Martin F."/>
            <person name="Perotto S."/>
        </authorList>
    </citation>
    <scope>NUCLEOTIDE SEQUENCE [LARGE SCALE GENOMIC DNA]</scope>
    <source>
        <strain evidence="1 2">E</strain>
    </source>
</reference>
<dbReference type="EMBL" id="KZ613740">
    <property type="protein sequence ID" value="PMD67710.1"/>
    <property type="molecule type" value="Genomic_DNA"/>
</dbReference>
<organism evidence="1 2">
    <name type="scientific">Hyaloscypha bicolor E</name>
    <dbReference type="NCBI Taxonomy" id="1095630"/>
    <lineage>
        <taxon>Eukaryota</taxon>
        <taxon>Fungi</taxon>
        <taxon>Dikarya</taxon>
        <taxon>Ascomycota</taxon>
        <taxon>Pezizomycotina</taxon>
        <taxon>Leotiomycetes</taxon>
        <taxon>Helotiales</taxon>
        <taxon>Hyaloscyphaceae</taxon>
        <taxon>Hyaloscypha</taxon>
        <taxon>Hyaloscypha bicolor</taxon>
    </lineage>
</organism>
<dbReference type="InParanoid" id="A0A2J6TXF0"/>
<evidence type="ECO:0000313" key="2">
    <source>
        <dbReference type="Proteomes" id="UP000235371"/>
    </source>
</evidence>
<proteinExistence type="predicted"/>
<protein>
    <submittedName>
        <fullName evidence="1">Uncharacterized protein</fullName>
    </submittedName>
</protein>
<dbReference type="AlphaFoldDB" id="A0A2J6TXF0"/>
<dbReference type="Proteomes" id="UP000235371">
    <property type="component" value="Unassembled WGS sequence"/>
</dbReference>
<gene>
    <name evidence="1" type="ORF">K444DRAFT_516374</name>
</gene>